<accession>A0A448KET9</accession>
<dbReference type="Proteomes" id="UP000276899">
    <property type="component" value="Chromosome"/>
</dbReference>
<dbReference type="Gene3D" id="3.40.1620.10">
    <property type="entry name" value="YefM-like domain"/>
    <property type="match status" value="1"/>
</dbReference>
<dbReference type="EMBL" id="LR134363">
    <property type="protein sequence ID" value="VEG75477.1"/>
    <property type="molecule type" value="Genomic_DNA"/>
</dbReference>
<dbReference type="NCBIfam" id="TIGR01552">
    <property type="entry name" value="phd_fam"/>
    <property type="match status" value="1"/>
</dbReference>
<reference evidence="2 3" key="1">
    <citation type="submission" date="2018-12" db="EMBL/GenBank/DDBJ databases">
        <authorList>
            <consortium name="Pathogen Informatics"/>
        </authorList>
    </citation>
    <scope>NUCLEOTIDE SEQUENCE [LARGE SCALE GENOMIC DNA]</scope>
    <source>
        <strain evidence="2 3">NCTC11923</strain>
    </source>
</reference>
<sequence length="95" mass="10527">MCYICYEVSGMQSLAHRRLRNESAEVLRRVQAGQSFRITNHGQAVALLIPVPDEPLEQLRAAGATIPATGCDFTALERVDSLTSREVLDDLRGDR</sequence>
<dbReference type="SUPFAM" id="SSF143120">
    <property type="entry name" value="YefM-like"/>
    <property type="match status" value="1"/>
</dbReference>
<dbReference type="InterPro" id="IPR036165">
    <property type="entry name" value="YefM-like_sf"/>
</dbReference>
<evidence type="ECO:0000313" key="3">
    <source>
        <dbReference type="Proteomes" id="UP000276899"/>
    </source>
</evidence>
<gene>
    <name evidence="2" type="ORF">NCTC11923_02148</name>
</gene>
<name>A0A448KET9_9ACTO</name>
<comment type="similarity">
    <text evidence="1">Belongs to the phD/YefM antitoxin family.</text>
</comment>
<dbReference type="STRING" id="1278298.GCA_000428685_02460"/>
<protein>
    <submittedName>
        <fullName evidence="2">Antitoxin VapB46</fullName>
    </submittedName>
</protein>
<keyword evidence="3" id="KW-1185">Reference proteome</keyword>
<organism evidence="2 3">
    <name type="scientific">Actinomyces slackii</name>
    <dbReference type="NCBI Taxonomy" id="52774"/>
    <lineage>
        <taxon>Bacteria</taxon>
        <taxon>Bacillati</taxon>
        <taxon>Actinomycetota</taxon>
        <taxon>Actinomycetes</taxon>
        <taxon>Actinomycetales</taxon>
        <taxon>Actinomycetaceae</taxon>
        <taxon>Actinomyces</taxon>
    </lineage>
</organism>
<evidence type="ECO:0000313" key="2">
    <source>
        <dbReference type="EMBL" id="VEG75477.1"/>
    </source>
</evidence>
<proteinExistence type="inferred from homology"/>
<evidence type="ECO:0000256" key="1">
    <source>
        <dbReference type="ARBA" id="ARBA00009981"/>
    </source>
</evidence>
<dbReference type="KEGG" id="asla:NCTC11923_02148"/>
<dbReference type="AlphaFoldDB" id="A0A448KET9"/>